<dbReference type="InterPro" id="IPR017941">
    <property type="entry name" value="Rieske_2Fe-2S"/>
</dbReference>
<dbReference type="GO" id="GO:0046872">
    <property type="term" value="F:metal ion binding"/>
    <property type="evidence" value="ECO:0007669"/>
    <property type="project" value="UniProtKB-KW"/>
</dbReference>
<dbReference type="GO" id="GO:0016705">
    <property type="term" value="F:oxidoreductase activity, acting on paired donors, with incorporation or reduction of molecular oxygen"/>
    <property type="evidence" value="ECO:0007669"/>
    <property type="project" value="UniProtKB-ARBA"/>
</dbReference>
<proteinExistence type="predicted"/>
<evidence type="ECO:0000256" key="2">
    <source>
        <dbReference type="ARBA" id="ARBA00022723"/>
    </source>
</evidence>
<keyword evidence="4" id="KW-0411">Iron-sulfur</keyword>
<evidence type="ECO:0000259" key="5">
    <source>
        <dbReference type="PROSITE" id="PS51296"/>
    </source>
</evidence>
<dbReference type="STRING" id="1123024.GCA_000423625_01951"/>
<dbReference type="CDD" id="cd03467">
    <property type="entry name" value="Rieske"/>
    <property type="match status" value="1"/>
</dbReference>
<evidence type="ECO:0000313" key="7">
    <source>
        <dbReference type="Proteomes" id="UP000321328"/>
    </source>
</evidence>
<dbReference type="PANTHER" id="PTHR21496">
    <property type="entry name" value="FERREDOXIN-RELATED"/>
    <property type="match status" value="1"/>
</dbReference>
<dbReference type="InterPro" id="IPR036922">
    <property type="entry name" value="Rieske_2Fe-2S_sf"/>
</dbReference>
<reference evidence="6 7" key="1">
    <citation type="submission" date="2019-07" db="EMBL/GenBank/DDBJ databases">
        <title>Whole genome shotgun sequence of Pseudonocardia asaccharolytica NBRC 16224.</title>
        <authorList>
            <person name="Hosoyama A."/>
            <person name="Uohara A."/>
            <person name="Ohji S."/>
            <person name="Ichikawa N."/>
        </authorList>
    </citation>
    <scope>NUCLEOTIDE SEQUENCE [LARGE SCALE GENOMIC DNA]</scope>
    <source>
        <strain evidence="6 7">NBRC 16224</strain>
    </source>
</reference>
<evidence type="ECO:0000256" key="3">
    <source>
        <dbReference type="ARBA" id="ARBA00023004"/>
    </source>
</evidence>
<keyword evidence="3" id="KW-0408">Iron</keyword>
<dbReference type="PROSITE" id="PS51296">
    <property type="entry name" value="RIESKE"/>
    <property type="match status" value="1"/>
</dbReference>
<dbReference type="EMBL" id="BJVI01000029">
    <property type="protein sequence ID" value="GEL18991.1"/>
    <property type="molecule type" value="Genomic_DNA"/>
</dbReference>
<dbReference type="GO" id="GO:0051537">
    <property type="term" value="F:2 iron, 2 sulfur cluster binding"/>
    <property type="evidence" value="ECO:0007669"/>
    <property type="project" value="UniProtKB-KW"/>
</dbReference>
<accession>A0A511D2I5</accession>
<keyword evidence="7" id="KW-1185">Reference proteome</keyword>
<keyword evidence="2" id="KW-0479">Metal-binding</keyword>
<comment type="caution">
    <text evidence="6">The sequence shown here is derived from an EMBL/GenBank/DDBJ whole genome shotgun (WGS) entry which is preliminary data.</text>
</comment>
<dbReference type="SUPFAM" id="SSF50022">
    <property type="entry name" value="ISP domain"/>
    <property type="match status" value="1"/>
</dbReference>
<protein>
    <recommendedName>
        <fullName evidence="5">Rieske domain-containing protein</fullName>
    </recommendedName>
</protein>
<evidence type="ECO:0000256" key="4">
    <source>
        <dbReference type="ARBA" id="ARBA00023014"/>
    </source>
</evidence>
<dbReference type="PANTHER" id="PTHR21496:SF23">
    <property type="entry name" value="3-PHENYLPROPIONATE_CINNAMIC ACID DIOXYGENASE FERREDOXIN SUBUNIT"/>
    <property type="match status" value="1"/>
</dbReference>
<gene>
    <name evidence="6" type="ORF">PA7_28280</name>
</gene>
<dbReference type="Proteomes" id="UP000321328">
    <property type="component" value="Unassembled WGS sequence"/>
</dbReference>
<dbReference type="GO" id="GO:0004497">
    <property type="term" value="F:monooxygenase activity"/>
    <property type="evidence" value="ECO:0007669"/>
    <property type="project" value="UniProtKB-ARBA"/>
</dbReference>
<feature type="domain" description="Rieske" evidence="5">
    <location>
        <begin position="1"/>
        <end position="79"/>
    </location>
</feature>
<organism evidence="6 7">
    <name type="scientific">Pseudonocardia asaccharolytica DSM 44247 = NBRC 16224</name>
    <dbReference type="NCBI Taxonomy" id="1123024"/>
    <lineage>
        <taxon>Bacteria</taxon>
        <taxon>Bacillati</taxon>
        <taxon>Actinomycetota</taxon>
        <taxon>Actinomycetes</taxon>
        <taxon>Pseudonocardiales</taxon>
        <taxon>Pseudonocardiaceae</taxon>
        <taxon>Pseudonocardia</taxon>
    </lineage>
</organism>
<name>A0A511D2I5_9PSEU</name>
<dbReference type="Gene3D" id="2.102.10.10">
    <property type="entry name" value="Rieske [2Fe-2S] iron-sulphur domain"/>
    <property type="match status" value="1"/>
</dbReference>
<keyword evidence="1" id="KW-0001">2Fe-2S</keyword>
<sequence length="90" mass="9497">MPVLILRRGDDVAVRSDRCPHMAGPLHQGTPSGTDGDICVTCPWHGSVFRLSDGAVVHGPATASLPGFETRTEDGRLEVRVVAVPGLPVE</sequence>
<dbReference type="Pfam" id="PF00355">
    <property type="entry name" value="Rieske"/>
    <property type="match status" value="1"/>
</dbReference>
<evidence type="ECO:0000256" key="1">
    <source>
        <dbReference type="ARBA" id="ARBA00022714"/>
    </source>
</evidence>
<evidence type="ECO:0000313" key="6">
    <source>
        <dbReference type="EMBL" id="GEL18991.1"/>
    </source>
</evidence>
<dbReference type="AlphaFoldDB" id="A0A511D2I5"/>